<dbReference type="EMBL" id="JBHSTI010000008">
    <property type="protein sequence ID" value="MFC6238997.1"/>
    <property type="molecule type" value="Genomic_DNA"/>
</dbReference>
<feature type="transmembrane region" description="Helical" evidence="1">
    <location>
        <begin position="109"/>
        <end position="138"/>
    </location>
</feature>
<protein>
    <recommendedName>
        <fullName evidence="4">DUF4013 domain-containing protein</fullName>
    </recommendedName>
</protein>
<feature type="transmembrane region" description="Helical" evidence="1">
    <location>
        <begin position="28"/>
        <end position="58"/>
    </location>
</feature>
<evidence type="ECO:0000313" key="2">
    <source>
        <dbReference type="EMBL" id="MFC6238997.1"/>
    </source>
</evidence>
<reference evidence="3" key="1">
    <citation type="journal article" date="2019" name="Int. J. Syst. Evol. Microbiol.">
        <title>The Global Catalogue of Microorganisms (GCM) 10K type strain sequencing project: providing services to taxonomists for standard genome sequencing and annotation.</title>
        <authorList>
            <consortium name="The Broad Institute Genomics Platform"/>
            <consortium name="The Broad Institute Genome Sequencing Center for Infectious Disease"/>
            <person name="Wu L."/>
            <person name="Ma J."/>
        </authorList>
    </citation>
    <scope>NUCLEOTIDE SEQUENCE [LARGE SCALE GENOMIC DNA]</scope>
    <source>
        <strain evidence="3">CGMCC 4.7317</strain>
    </source>
</reference>
<evidence type="ECO:0008006" key="4">
    <source>
        <dbReference type="Google" id="ProtNLM"/>
    </source>
</evidence>
<dbReference type="Proteomes" id="UP001596138">
    <property type="component" value="Unassembled WGS sequence"/>
</dbReference>
<keyword evidence="1" id="KW-0472">Membrane</keyword>
<dbReference type="RefSeq" id="WP_386767683.1">
    <property type="nucleotide sequence ID" value="NZ_JBHSTI010000008.1"/>
</dbReference>
<accession>A0ABW1T2Q9</accession>
<name>A0ABW1T2Q9_9ACTN</name>
<evidence type="ECO:0000256" key="1">
    <source>
        <dbReference type="SAM" id="Phobius"/>
    </source>
</evidence>
<comment type="caution">
    <text evidence="2">The sequence shown here is derived from an EMBL/GenBank/DDBJ whole genome shotgun (WGS) entry which is preliminary data.</text>
</comment>
<feature type="transmembrane region" description="Helical" evidence="1">
    <location>
        <begin position="70"/>
        <end position="88"/>
    </location>
</feature>
<proteinExistence type="predicted"/>
<gene>
    <name evidence="2" type="ORF">ACFQGU_14010</name>
</gene>
<keyword evidence="1" id="KW-1133">Transmembrane helix</keyword>
<keyword evidence="1" id="KW-0812">Transmembrane</keyword>
<sequence length="148" mass="16024">MTTISESTQLLPTGETRRQVAREYGLRVLLPGLGALLLVPMFGPVSVVLDWIVYSILWDTYGLAKTVSNWVMLADLVVGGALAIYALVSTVRLGRVHRGDRLHHADNRAGAWHVGSVVLLVVLMLVPVALVLLAFALAMTFSMMNSGL</sequence>
<organism evidence="2 3">
    <name type="scientific">Longivirga aurantiaca</name>
    <dbReference type="NCBI Taxonomy" id="1837743"/>
    <lineage>
        <taxon>Bacteria</taxon>
        <taxon>Bacillati</taxon>
        <taxon>Actinomycetota</taxon>
        <taxon>Actinomycetes</taxon>
        <taxon>Sporichthyales</taxon>
        <taxon>Sporichthyaceae</taxon>
        <taxon>Longivirga</taxon>
    </lineage>
</organism>
<keyword evidence="3" id="KW-1185">Reference proteome</keyword>
<evidence type="ECO:0000313" key="3">
    <source>
        <dbReference type="Proteomes" id="UP001596138"/>
    </source>
</evidence>